<protein>
    <submittedName>
        <fullName evidence="7">Glucosylceramidase</fullName>
    </submittedName>
</protein>
<keyword evidence="8" id="KW-1185">Reference proteome</keyword>
<dbReference type="SUPFAM" id="SSF51445">
    <property type="entry name" value="(Trans)glycosidases"/>
    <property type="match status" value="1"/>
</dbReference>
<keyword evidence="3 4" id="KW-0378">Hydrolase</keyword>
<dbReference type="Pfam" id="PF02055">
    <property type="entry name" value="Glyco_hydro_30"/>
    <property type="match status" value="1"/>
</dbReference>
<organism evidence="7 8">
    <name type="scientific">Anaerocolumna xylanovorans DSM 12503</name>
    <dbReference type="NCBI Taxonomy" id="1121345"/>
    <lineage>
        <taxon>Bacteria</taxon>
        <taxon>Bacillati</taxon>
        <taxon>Bacillota</taxon>
        <taxon>Clostridia</taxon>
        <taxon>Lachnospirales</taxon>
        <taxon>Lachnospiraceae</taxon>
        <taxon>Anaerocolumna</taxon>
    </lineage>
</organism>
<dbReference type="OrthoDB" id="9806701at2"/>
<dbReference type="InterPro" id="IPR033452">
    <property type="entry name" value="GH30_C"/>
</dbReference>
<dbReference type="Gene3D" id="2.60.40.1180">
    <property type="entry name" value="Golgi alpha-mannosidase II"/>
    <property type="match status" value="1"/>
</dbReference>
<proteinExistence type="inferred from homology"/>
<accession>A0A1M7YGQ4</accession>
<evidence type="ECO:0000256" key="1">
    <source>
        <dbReference type="ARBA" id="ARBA00005382"/>
    </source>
</evidence>
<dbReference type="GO" id="GO:0016020">
    <property type="term" value="C:membrane"/>
    <property type="evidence" value="ECO:0007669"/>
    <property type="project" value="GOC"/>
</dbReference>
<dbReference type="STRING" id="1121345.SAMN02745217_03352"/>
<dbReference type="InterPro" id="IPR013780">
    <property type="entry name" value="Glyco_hydro_b"/>
</dbReference>
<keyword evidence="4" id="KW-0326">Glycosidase</keyword>
<dbReference type="PANTHER" id="PTHR11069">
    <property type="entry name" value="GLUCOSYLCERAMIDASE"/>
    <property type="match status" value="1"/>
</dbReference>
<evidence type="ECO:0000259" key="6">
    <source>
        <dbReference type="Pfam" id="PF17189"/>
    </source>
</evidence>
<dbReference type="Proteomes" id="UP000184612">
    <property type="component" value="Unassembled WGS sequence"/>
</dbReference>
<evidence type="ECO:0000256" key="3">
    <source>
        <dbReference type="ARBA" id="ARBA00022801"/>
    </source>
</evidence>
<reference evidence="7 8" key="1">
    <citation type="submission" date="2016-12" db="EMBL/GenBank/DDBJ databases">
        <authorList>
            <person name="Song W.-J."/>
            <person name="Kurnit D.M."/>
        </authorList>
    </citation>
    <scope>NUCLEOTIDE SEQUENCE [LARGE SCALE GENOMIC DNA]</scope>
    <source>
        <strain evidence="7 8">DSM 12503</strain>
    </source>
</reference>
<dbReference type="InterPro" id="IPR001139">
    <property type="entry name" value="Glyco_hydro_30"/>
</dbReference>
<sequence length="442" mass="51136">MELIVTTYENQERITKVLDLELPEEKGAAMNVVNLYPDIEYQTFHGFGGAVTEAAGYSFSKLEKEKQEEVLENYFGEEGLRYHFVRTHIDSCDFSLDNYTAMDDPDDREMKSFSLKRDEEYILPLLRRAKSVKGEDFDLMLTPWSPPAFMKTNNDRNHGGKLKEEYKEFWAEYICRYIKEYEALGFPVKRLTVQNEPDAVQTWDSCSFNPEEEKEFLRDYLYKALVKNGLSHVKINIWDHNKERLFERAKAVIDEETDKMIDGVAFHWYTGDHFEAISLTKDAFPGKELIFTEGCVEYSRFDAGQLRNAQMYAHDIIGNLNAGMTAFIDWNILLDEKGGPNHVNNFCDAPIMVNTEDGSYEEKLSFHYIRHFSRYIGREAKRIALTKYTDKLEMTAFKNADGSVILVVLNKQEEDMPVSVRINGLNTEFLAPKSSIVTAVIK</sequence>
<comment type="similarity">
    <text evidence="1 4">Belongs to the glycosyl hydrolase 30 family.</text>
</comment>
<dbReference type="EMBL" id="FRFD01000010">
    <property type="protein sequence ID" value="SHO51815.1"/>
    <property type="molecule type" value="Genomic_DNA"/>
</dbReference>
<evidence type="ECO:0000313" key="7">
    <source>
        <dbReference type="EMBL" id="SHO51815.1"/>
    </source>
</evidence>
<evidence type="ECO:0000313" key="8">
    <source>
        <dbReference type="Proteomes" id="UP000184612"/>
    </source>
</evidence>
<feature type="domain" description="Glycosyl hydrolase family 30 beta sandwich" evidence="6">
    <location>
        <begin position="380"/>
        <end position="438"/>
    </location>
</feature>
<evidence type="ECO:0000256" key="2">
    <source>
        <dbReference type="ARBA" id="ARBA00022729"/>
    </source>
</evidence>
<dbReference type="Pfam" id="PF17189">
    <property type="entry name" value="Glyco_hydro_30C"/>
    <property type="match status" value="1"/>
</dbReference>
<dbReference type="PRINTS" id="PR00843">
    <property type="entry name" value="GLHYDRLASE30"/>
</dbReference>
<name>A0A1M7YGQ4_9FIRM</name>
<dbReference type="InterPro" id="IPR017853">
    <property type="entry name" value="GH"/>
</dbReference>
<dbReference type="AlphaFoldDB" id="A0A1M7YGQ4"/>
<dbReference type="Gene3D" id="3.20.20.80">
    <property type="entry name" value="Glycosidases"/>
    <property type="match status" value="1"/>
</dbReference>
<gene>
    <name evidence="7" type="ORF">SAMN02745217_03352</name>
</gene>
<evidence type="ECO:0000256" key="4">
    <source>
        <dbReference type="RuleBase" id="RU361188"/>
    </source>
</evidence>
<dbReference type="InterPro" id="IPR033453">
    <property type="entry name" value="Glyco_hydro_30_TIM-barrel"/>
</dbReference>
<dbReference type="PANTHER" id="PTHR11069:SF23">
    <property type="entry name" value="LYSOSOMAL ACID GLUCOSYLCERAMIDASE"/>
    <property type="match status" value="1"/>
</dbReference>
<dbReference type="GO" id="GO:0006680">
    <property type="term" value="P:glucosylceramide catabolic process"/>
    <property type="evidence" value="ECO:0007669"/>
    <property type="project" value="TreeGrafter"/>
</dbReference>
<keyword evidence="2" id="KW-0732">Signal</keyword>
<dbReference type="GO" id="GO:0004348">
    <property type="term" value="F:glucosylceramidase activity"/>
    <property type="evidence" value="ECO:0007669"/>
    <property type="project" value="InterPro"/>
</dbReference>
<feature type="domain" description="Glycosyl hydrolase family 30 TIM-barrel" evidence="5">
    <location>
        <begin position="45"/>
        <end position="376"/>
    </location>
</feature>
<dbReference type="RefSeq" id="WP_073590011.1">
    <property type="nucleotide sequence ID" value="NZ_FRFD01000010.1"/>
</dbReference>
<evidence type="ECO:0000259" key="5">
    <source>
        <dbReference type="Pfam" id="PF02055"/>
    </source>
</evidence>